<evidence type="ECO:0008006" key="4">
    <source>
        <dbReference type="Google" id="ProtNLM"/>
    </source>
</evidence>
<proteinExistence type="predicted"/>
<gene>
    <name evidence="2" type="ORF">CF5_0066</name>
</gene>
<feature type="coiled-coil region" evidence="1">
    <location>
        <begin position="29"/>
        <end position="66"/>
    </location>
</feature>
<dbReference type="EMBL" id="PP034390">
    <property type="protein sequence ID" value="WRW34667.1"/>
    <property type="molecule type" value="Genomic_DNA"/>
</dbReference>
<name>A0AAX4J7N3_9CAUD</name>
<keyword evidence="1" id="KW-0175">Coiled coil</keyword>
<accession>A0AAX4J7N3</accession>
<sequence>MYVNDDFAKAIIDNPEEAKKEMIKYYNESERLSKIVKGLEAENKELKENEKELIDLENKLEFLQSRPENNDWKKEANKRVRKLAPKITGFVNTNYGQVWNEVYREMLYSQNINIKSKHTRRLTKMKSNNVPQNTIDHTTVIDTIGTDVEYVDKMFKALTSIEDKYKAPQKLNNPFGGLEDY</sequence>
<protein>
    <recommendedName>
        <fullName evidence="4">Phage protein</fullName>
    </recommendedName>
</protein>
<evidence type="ECO:0000256" key="1">
    <source>
        <dbReference type="SAM" id="Coils"/>
    </source>
</evidence>
<reference evidence="2" key="1">
    <citation type="submission" date="2023-12" db="EMBL/GenBank/DDBJ databases">
        <title>Isolation and Characterisation of Novel Lytic Bacteriophages for therapeutic applications in Prosthetic Joint Infections.</title>
        <authorList>
            <person name="Burton N."/>
            <person name="Melo L.D.R."/>
            <person name="Pearce B."/>
            <person name="Tadesse M.D."/>
            <person name="Vryonis E."/>
            <person name="Sagona A."/>
        </authorList>
    </citation>
    <scope>NUCLEOTIDE SEQUENCE</scope>
</reference>
<evidence type="ECO:0000313" key="3">
    <source>
        <dbReference type="Proteomes" id="UP001432109"/>
    </source>
</evidence>
<organism evidence="2 3">
    <name type="scientific">Staphylococcus phage CF5</name>
    <dbReference type="NCBI Taxonomy" id="3113739"/>
    <lineage>
        <taxon>Viruses</taxon>
        <taxon>Duplodnaviria</taxon>
        <taxon>Heunggongvirae</taxon>
        <taxon>Uroviricota</taxon>
        <taxon>Caudoviricetes</taxon>
        <taxon>Herelleviridae</taxon>
        <taxon>Twortvirinae</taxon>
        <taxon>Silviavirus</taxon>
    </lineage>
</organism>
<evidence type="ECO:0000313" key="2">
    <source>
        <dbReference type="EMBL" id="WRW34667.1"/>
    </source>
</evidence>
<dbReference type="Proteomes" id="UP001432109">
    <property type="component" value="Segment"/>
</dbReference>